<feature type="transmembrane region" description="Helical" evidence="6">
    <location>
        <begin position="33"/>
        <end position="51"/>
    </location>
</feature>
<gene>
    <name evidence="7" type="ORF">METZ01_LOCUS116000</name>
</gene>
<accession>A0A381XEG9</accession>
<dbReference type="InterPro" id="IPR050833">
    <property type="entry name" value="Poly_Biosynth_Transport"/>
</dbReference>
<feature type="transmembrane region" description="Helical" evidence="6">
    <location>
        <begin position="159"/>
        <end position="177"/>
    </location>
</feature>
<feature type="transmembrane region" description="Helical" evidence="6">
    <location>
        <begin position="105"/>
        <end position="122"/>
    </location>
</feature>
<evidence type="ECO:0000256" key="4">
    <source>
        <dbReference type="ARBA" id="ARBA00022989"/>
    </source>
</evidence>
<dbReference type="EMBL" id="UINC01014890">
    <property type="protein sequence ID" value="SVA63146.1"/>
    <property type="molecule type" value="Genomic_DNA"/>
</dbReference>
<evidence type="ECO:0000256" key="3">
    <source>
        <dbReference type="ARBA" id="ARBA00022692"/>
    </source>
</evidence>
<evidence type="ECO:0000256" key="1">
    <source>
        <dbReference type="ARBA" id="ARBA00004651"/>
    </source>
</evidence>
<dbReference type="GO" id="GO:0005886">
    <property type="term" value="C:plasma membrane"/>
    <property type="evidence" value="ECO:0007669"/>
    <property type="project" value="UniProtKB-SubCell"/>
</dbReference>
<proteinExistence type="predicted"/>
<reference evidence="7" key="1">
    <citation type="submission" date="2018-05" db="EMBL/GenBank/DDBJ databases">
        <authorList>
            <person name="Lanie J.A."/>
            <person name="Ng W.-L."/>
            <person name="Kazmierczak K.M."/>
            <person name="Andrzejewski T.M."/>
            <person name="Davidsen T.M."/>
            <person name="Wayne K.J."/>
            <person name="Tettelin H."/>
            <person name="Glass J.I."/>
            <person name="Rusch D."/>
            <person name="Podicherti R."/>
            <person name="Tsui H.-C.T."/>
            <person name="Winkler M.E."/>
        </authorList>
    </citation>
    <scope>NUCLEOTIDE SEQUENCE</scope>
</reference>
<dbReference type="AlphaFoldDB" id="A0A381XEG9"/>
<dbReference type="PANTHER" id="PTHR30250">
    <property type="entry name" value="PST FAMILY PREDICTED COLANIC ACID TRANSPORTER"/>
    <property type="match status" value="1"/>
</dbReference>
<keyword evidence="2" id="KW-1003">Cell membrane</keyword>
<organism evidence="7">
    <name type="scientific">marine metagenome</name>
    <dbReference type="NCBI Taxonomy" id="408172"/>
    <lineage>
        <taxon>unclassified sequences</taxon>
        <taxon>metagenomes</taxon>
        <taxon>ecological metagenomes</taxon>
    </lineage>
</organism>
<keyword evidence="3 6" id="KW-0812">Transmembrane</keyword>
<keyword evidence="4 6" id="KW-1133">Transmembrane helix</keyword>
<evidence type="ECO:0000256" key="6">
    <source>
        <dbReference type="SAM" id="Phobius"/>
    </source>
</evidence>
<comment type="subcellular location">
    <subcellularLocation>
        <location evidence="1">Cell membrane</location>
        <topology evidence="1">Multi-pass membrane protein</topology>
    </subcellularLocation>
</comment>
<feature type="transmembrane region" description="Helical" evidence="6">
    <location>
        <begin position="128"/>
        <end position="147"/>
    </location>
</feature>
<evidence type="ECO:0000313" key="7">
    <source>
        <dbReference type="EMBL" id="SVA63146.1"/>
    </source>
</evidence>
<feature type="transmembrane region" description="Helical" evidence="6">
    <location>
        <begin position="183"/>
        <end position="202"/>
    </location>
</feature>
<name>A0A381XEG9_9ZZZZ</name>
<protein>
    <submittedName>
        <fullName evidence="7">Uncharacterized protein</fullName>
    </submittedName>
</protein>
<keyword evidence="5 6" id="KW-0472">Membrane</keyword>
<dbReference type="PANTHER" id="PTHR30250:SF11">
    <property type="entry name" value="O-ANTIGEN TRANSPORTER-RELATED"/>
    <property type="match status" value="1"/>
</dbReference>
<evidence type="ECO:0000256" key="5">
    <source>
        <dbReference type="ARBA" id="ARBA00023136"/>
    </source>
</evidence>
<feature type="transmembrane region" description="Helical" evidence="6">
    <location>
        <begin position="71"/>
        <end position="93"/>
    </location>
</feature>
<evidence type="ECO:0000256" key="2">
    <source>
        <dbReference type="ARBA" id="ARBA00022475"/>
    </source>
</evidence>
<sequence>MLVIDRVFYTIFFPAVSQSYKNSLEQLRERVDWTLKIVTTGSLYVAILAFIAGRNLLPIIFGSEFGDSVLIFQTLLGYFVLTIINSVFTFTLIGMGKDRLYTKSLLVGAVVLVPIILIPLPLPATLTAPIALAVYHAVAMLMMVKYLKQFLLINLFLRVLLPMSIAIVIALVIGVFYHLYPALVTITAIIFTLPIVAFSSGINSRDLKYLKELI</sequence>